<comment type="caution">
    <text evidence="2">The sequence shown here is derived from an EMBL/GenBank/DDBJ whole genome shotgun (WGS) entry which is preliminary data.</text>
</comment>
<keyword evidence="1" id="KW-0472">Membrane</keyword>
<evidence type="ECO:0000256" key="1">
    <source>
        <dbReference type="SAM" id="Phobius"/>
    </source>
</evidence>
<dbReference type="Proteomes" id="UP001500804">
    <property type="component" value="Unassembled WGS sequence"/>
</dbReference>
<sequence>MCDRLMLVARLTRGGRRPRTNFGARTTTLLPAHQLQFVCERQGWCVAARKDGVKERYWRHAGGWELVGLGLLVALFLAAGHDRR</sequence>
<accession>A0ABP9NQI9</accession>
<proteinExistence type="predicted"/>
<keyword evidence="1" id="KW-1133">Transmembrane helix</keyword>
<dbReference type="EMBL" id="BAABJO010000023">
    <property type="protein sequence ID" value="GAA5131061.1"/>
    <property type="molecule type" value="Genomic_DNA"/>
</dbReference>
<keyword evidence="3" id="KW-1185">Reference proteome</keyword>
<reference evidence="3" key="1">
    <citation type="journal article" date="2019" name="Int. J. Syst. Evol. Microbiol.">
        <title>The Global Catalogue of Microorganisms (GCM) 10K type strain sequencing project: providing services to taxonomists for standard genome sequencing and annotation.</title>
        <authorList>
            <consortium name="The Broad Institute Genomics Platform"/>
            <consortium name="The Broad Institute Genome Sequencing Center for Infectious Disease"/>
            <person name="Wu L."/>
            <person name="Ma J."/>
        </authorList>
    </citation>
    <scope>NUCLEOTIDE SEQUENCE [LARGE SCALE GENOMIC DNA]</scope>
    <source>
        <strain evidence="3">JCM 18302</strain>
    </source>
</reference>
<protein>
    <submittedName>
        <fullName evidence="2">Uncharacterized protein</fullName>
    </submittedName>
</protein>
<feature type="transmembrane region" description="Helical" evidence="1">
    <location>
        <begin position="61"/>
        <end position="79"/>
    </location>
</feature>
<keyword evidence="1" id="KW-0812">Transmembrane</keyword>
<evidence type="ECO:0000313" key="2">
    <source>
        <dbReference type="EMBL" id="GAA5131061.1"/>
    </source>
</evidence>
<gene>
    <name evidence="2" type="ORF">GCM10023320_53810</name>
</gene>
<organism evidence="2 3">
    <name type="scientific">Pseudonocardia adelaidensis</name>
    <dbReference type="NCBI Taxonomy" id="648754"/>
    <lineage>
        <taxon>Bacteria</taxon>
        <taxon>Bacillati</taxon>
        <taxon>Actinomycetota</taxon>
        <taxon>Actinomycetes</taxon>
        <taxon>Pseudonocardiales</taxon>
        <taxon>Pseudonocardiaceae</taxon>
        <taxon>Pseudonocardia</taxon>
    </lineage>
</organism>
<evidence type="ECO:0000313" key="3">
    <source>
        <dbReference type="Proteomes" id="UP001500804"/>
    </source>
</evidence>
<name>A0ABP9NQI9_9PSEU</name>